<evidence type="ECO:0000256" key="1">
    <source>
        <dbReference type="SAM" id="MobiDB-lite"/>
    </source>
</evidence>
<organism evidence="3 4">
    <name type="scientific">Linnemannia exigua</name>
    <dbReference type="NCBI Taxonomy" id="604196"/>
    <lineage>
        <taxon>Eukaryota</taxon>
        <taxon>Fungi</taxon>
        <taxon>Fungi incertae sedis</taxon>
        <taxon>Mucoromycota</taxon>
        <taxon>Mortierellomycotina</taxon>
        <taxon>Mortierellomycetes</taxon>
        <taxon>Mortierellales</taxon>
        <taxon>Mortierellaceae</taxon>
        <taxon>Linnemannia</taxon>
    </lineage>
</organism>
<accession>A0AAD4DKS0</accession>
<feature type="region of interest" description="Disordered" evidence="1">
    <location>
        <begin position="1"/>
        <end position="177"/>
    </location>
</feature>
<feature type="compositionally biased region" description="Low complexity" evidence="1">
    <location>
        <begin position="80"/>
        <end position="164"/>
    </location>
</feature>
<feature type="region of interest" description="Disordered" evidence="1">
    <location>
        <begin position="379"/>
        <end position="400"/>
    </location>
</feature>
<name>A0AAD4DKS0_9FUNG</name>
<evidence type="ECO:0000256" key="2">
    <source>
        <dbReference type="SAM" id="Phobius"/>
    </source>
</evidence>
<gene>
    <name evidence="3" type="ORF">BGZ95_009087</name>
</gene>
<keyword evidence="4" id="KW-1185">Reference proteome</keyword>
<feature type="compositionally biased region" description="Gly residues" evidence="1">
    <location>
        <begin position="588"/>
        <end position="599"/>
    </location>
</feature>
<feature type="region of interest" description="Disordered" evidence="1">
    <location>
        <begin position="579"/>
        <end position="605"/>
    </location>
</feature>
<keyword evidence="2" id="KW-1133">Transmembrane helix</keyword>
<keyword evidence="2" id="KW-0812">Transmembrane</keyword>
<feature type="compositionally biased region" description="Pro residues" evidence="1">
    <location>
        <begin position="635"/>
        <end position="661"/>
    </location>
</feature>
<keyword evidence="2" id="KW-0472">Membrane</keyword>
<feature type="compositionally biased region" description="Polar residues" evidence="1">
    <location>
        <begin position="502"/>
        <end position="515"/>
    </location>
</feature>
<proteinExistence type="predicted"/>
<dbReference type="EMBL" id="JAAAIL010000051">
    <property type="protein sequence ID" value="KAG0280704.1"/>
    <property type="molecule type" value="Genomic_DNA"/>
</dbReference>
<dbReference type="Proteomes" id="UP001194580">
    <property type="component" value="Unassembled WGS sequence"/>
</dbReference>
<reference evidence="3" key="1">
    <citation type="journal article" date="2020" name="Fungal Divers.">
        <title>Resolving the Mortierellaceae phylogeny through synthesis of multi-gene phylogenetics and phylogenomics.</title>
        <authorList>
            <person name="Vandepol N."/>
            <person name="Liber J."/>
            <person name="Desiro A."/>
            <person name="Na H."/>
            <person name="Kennedy M."/>
            <person name="Barry K."/>
            <person name="Grigoriev I.V."/>
            <person name="Miller A.N."/>
            <person name="O'Donnell K."/>
            <person name="Stajich J.E."/>
            <person name="Bonito G."/>
        </authorList>
    </citation>
    <scope>NUCLEOTIDE SEQUENCE</scope>
    <source>
        <strain evidence="3">NRRL 28262</strain>
    </source>
</reference>
<feature type="compositionally biased region" description="Polar residues" evidence="1">
    <location>
        <begin position="716"/>
        <end position="730"/>
    </location>
</feature>
<evidence type="ECO:0000313" key="4">
    <source>
        <dbReference type="Proteomes" id="UP001194580"/>
    </source>
</evidence>
<feature type="transmembrane region" description="Helical" evidence="2">
    <location>
        <begin position="247"/>
        <end position="269"/>
    </location>
</feature>
<feature type="compositionally biased region" description="Low complexity" evidence="1">
    <location>
        <begin position="523"/>
        <end position="536"/>
    </location>
</feature>
<feature type="region of interest" description="Disordered" evidence="1">
    <location>
        <begin position="709"/>
        <end position="730"/>
    </location>
</feature>
<sequence length="730" mass="75926">MATKPQNPTALPDPTTPPQPSKPSSSEGPPPPPPTPTTDIPKTTTDTKPSEATTTPATTEPKPTTMSTVDPPVTNPSQDPPVVTTTGEPSVTTTTVPPVITTATSDPPVTTATTDPPVTTIITSNPPVTATTTNPPVTTTAITKDPPDTATTTKDPPVTRTTKPTSKDPPRTTTVPPYTTRYVTTISIVTVTTVVPQPTVISGRGTTIYITRSTTSPVPTIIQDPTQEPPPTTQIDPLTKGDGLHTWQITLIIVATLVVMGAVGAVVLVGRIKRQRRRDSVLFNGDGLESVLGSEMGESGKSNMNLFGGGGGGGGGSGGHQQLQQQQYYLAAQGGNGGERGLYDSGDPSSGGGGGVAAPGVVSRGWGWRKRFSAWRPWDSHGSYHSQQQHPGHDYQGQGQAAGGGLWLMDDPDPHYDRSASAAVATAAAMRPVSYDTNGTGPGETIVGGDEDPYYHGGNNTQSRDRYYDQHPGDATAAYALAARERERGIAGTLHPLDENHTLAQRSPSSVTTAATAMRSRSQHQQHLQQQQQQQQRPGSRGGSATGHSSPSIGHLERLSGEGLDFVDPHGALHRQSQDWTLSSATSGGVGVGTSGGATGDRTSIRVDPDQLESHAKFELFRKAPQAILGTDTPSSPPQGQSPPEGTSPPLPSAPPPPPSPTATTAAEAESETGNIKSGDKGNENAVPLQSEVVSDLGDQTAATSITLLPVVDDTPLSNPIPVNSEQQQQ</sequence>
<protein>
    <submittedName>
        <fullName evidence="3">Uncharacterized protein</fullName>
    </submittedName>
</protein>
<comment type="caution">
    <text evidence="3">The sequence shown here is derived from an EMBL/GenBank/DDBJ whole genome shotgun (WGS) entry which is preliminary data.</text>
</comment>
<dbReference type="AlphaFoldDB" id="A0AAD4DKS0"/>
<feature type="compositionally biased region" description="Low complexity" evidence="1">
    <location>
        <begin position="37"/>
        <end position="65"/>
    </location>
</feature>
<feature type="region of interest" description="Disordered" evidence="1">
    <location>
        <begin position="628"/>
        <end position="694"/>
    </location>
</feature>
<feature type="region of interest" description="Disordered" evidence="1">
    <location>
        <begin position="435"/>
        <end position="470"/>
    </location>
</feature>
<feature type="region of interest" description="Disordered" evidence="1">
    <location>
        <begin position="494"/>
        <end position="556"/>
    </location>
</feature>
<evidence type="ECO:0000313" key="3">
    <source>
        <dbReference type="EMBL" id="KAG0280704.1"/>
    </source>
</evidence>